<feature type="non-terminal residue" evidence="1">
    <location>
        <position position="1"/>
    </location>
</feature>
<dbReference type="Gramene" id="Os02t0782550-00">
    <property type="protein sequence ID" value="Os02t0782550-00"/>
    <property type="gene ID" value="Os02g0782550"/>
</dbReference>
<organism evidence="1 2">
    <name type="scientific">Oryza sativa subsp. japonica</name>
    <name type="common">Rice</name>
    <dbReference type="NCBI Taxonomy" id="39947"/>
    <lineage>
        <taxon>Eukaryota</taxon>
        <taxon>Viridiplantae</taxon>
        <taxon>Streptophyta</taxon>
        <taxon>Embryophyta</taxon>
        <taxon>Tracheophyta</taxon>
        <taxon>Spermatophyta</taxon>
        <taxon>Magnoliopsida</taxon>
        <taxon>Liliopsida</taxon>
        <taxon>Poales</taxon>
        <taxon>Poaceae</taxon>
        <taxon>BOP clade</taxon>
        <taxon>Oryzoideae</taxon>
        <taxon>Oryzeae</taxon>
        <taxon>Oryzinae</taxon>
        <taxon>Oryza</taxon>
        <taxon>Oryza sativa</taxon>
    </lineage>
</organism>
<proteinExistence type="predicted"/>
<sequence length="145" mass="15682">MIQAMVTWTDLVFFSGGGRFLTVTVSTPFSHRAEMPPVSASSGRRNLRANALGDARRSRRMYLHSPSSSSRFRFPFPAPLLLFITSTLSSSSRPGTSSTNAYSPGVSMMSTGAPPPIPLMRCWPCPCAAWCAWSPAERRSPAAAP</sequence>
<gene>
    <name evidence="1" type="ordered locus">Os02g0782550</name>
    <name evidence="1" type="ORF">OSNPB_020782550</name>
</gene>
<dbReference type="EMBL" id="AP014958">
    <property type="protein sequence ID" value="BAS81242.1"/>
    <property type="molecule type" value="Genomic_DNA"/>
</dbReference>
<protein>
    <submittedName>
        <fullName evidence="1">Os02g0782550 protein</fullName>
    </submittedName>
</protein>
<dbReference type="InParanoid" id="A0A0P0VQA9"/>
<dbReference type="Proteomes" id="UP000059680">
    <property type="component" value="Chromosome 2"/>
</dbReference>
<evidence type="ECO:0000313" key="2">
    <source>
        <dbReference type="Proteomes" id="UP000059680"/>
    </source>
</evidence>
<dbReference type="PaxDb" id="39947-A0A0P0VQA9"/>
<reference evidence="1 2" key="2">
    <citation type="journal article" date="2013" name="Plant Cell Physiol.">
        <title>Rice Annotation Project Database (RAP-DB): an integrative and interactive database for rice genomics.</title>
        <authorList>
            <person name="Sakai H."/>
            <person name="Lee S.S."/>
            <person name="Tanaka T."/>
            <person name="Numa H."/>
            <person name="Kim J."/>
            <person name="Kawahara Y."/>
            <person name="Wakimoto H."/>
            <person name="Yang C.C."/>
            <person name="Iwamoto M."/>
            <person name="Abe T."/>
            <person name="Yamada Y."/>
            <person name="Muto A."/>
            <person name="Inokuchi H."/>
            <person name="Ikemura T."/>
            <person name="Matsumoto T."/>
            <person name="Sasaki T."/>
            <person name="Itoh T."/>
        </authorList>
    </citation>
    <scope>NUCLEOTIDE SEQUENCE [LARGE SCALE GENOMIC DNA]</scope>
    <source>
        <strain evidence="2">cv. Nipponbare</strain>
    </source>
</reference>
<reference evidence="1 2" key="3">
    <citation type="journal article" date="2013" name="Rice">
        <title>Improvement of the Oryza sativa Nipponbare reference genome using next generation sequence and optical map data.</title>
        <authorList>
            <person name="Kawahara Y."/>
            <person name="de la Bastide M."/>
            <person name="Hamilton J.P."/>
            <person name="Kanamori H."/>
            <person name="McCombie W.R."/>
            <person name="Ouyang S."/>
            <person name="Schwartz D.C."/>
            <person name="Tanaka T."/>
            <person name="Wu J."/>
            <person name="Zhou S."/>
            <person name="Childs K.L."/>
            <person name="Davidson R.M."/>
            <person name="Lin H."/>
            <person name="Quesada-Ocampo L."/>
            <person name="Vaillancourt B."/>
            <person name="Sakai H."/>
            <person name="Lee S.S."/>
            <person name="Kim J."/>
            <person name="Numa H."/>
            <person name="Itoh T."/>
            <person name="Buell C.R."/>
            <person name="Matsumoto T."/>
        </authorList>
    </citation>
    <scope>NUCLEOTIDE SEQUENCE [LARGE SCALE GENOMIC DNA]</scope>
    <source>
        <strain evidence="2">cv. Nipponbare</strain>
    </source>
</reference>
<dbReference type="AlphaFoldDB" id="A0A0P0VQA9"/>
<accession>A0A0P0VQA9</accession>
<keyword evidence="2" id="KW-1185">Reference proteome</keyword>
<reference evidence="2" key="1">
    <citation type="journal article" date="2005" name="Nature">
        <title>The map-based sequence of the rice genome.</title>
        <authorList>
            <consortium name="International rice genome sequencing project (IRGSP)"/>
            <person name="Matsumoto T."/>
            <person name="Wu J."/>
            <person name="Kanamori H."/>
            <person name="Katayose Y."/>
            <person name="Fujisawa M."/>
            <person name="Namiki N."/>
            <person name="Mizuno H."/>
            <person name="Yamamoto K."/>
            <person name="Antonio B.A."/>
            <person name="Baba T."/>
            <person name="Sakata K."/>
            <person name="Nagamura Y."/>
            <person name="Aoki H."/>
            <person name="Arikawa K."/>
            <person name="Arita K."/>
            <person name="Bito T."/>
            <person name="Chiden Y."/>
            <person name="Fujitsuka N."/>
            <person name="Fukunaka R."/>
            <person name="Hamada M."/>
            <person name="Harada C."/>
            <person name="Hayashi A."/>
            <person name="Hijishita S."/>
            <person name="Honda M."/>
            <person name="Hosokawa S."/>
            <person name="Ichikawa Y."/>
            <person name="Idonuma A."/>
            <person name="Iijima M."/>
            <person name="Ikeda M."/>
            <person name="Ikeno M."/>
            <person name="Ito K."/>
            <person name="Ito S."/>
            <person name="Ito T."/>
            <person name="Ito Y."/>
            <person name="Ito Y."/>
            <person name="Iwabuchi A."/>
            <person name="Kamiya K."/>
            <person name="Karasawa W."/>
            <person name="Kurita K."/>
            <person name="Katagiri S."/>
            <person name="Kikuta A."/>
            <person name="Kobayashi H."/>
            <person name="Kobayashi N."/>
            <person name="Machita K."/>
            <person name="Maehara T."/>
            <person name="Masukawa M."/>
            <person name="Mizubayashi T."/>
            <person name="Mukai Y."/>
            <person name="Nagasaki H."/>
            <person name="Nagata Y."/>
            <person name="Naito S."/>
            <person name="Nakashima M."/>
            <person name="Nakama Y."/>
            <person name="Nakamichi Y."/>
            <person name="Nakamura M."/>
            <person name="Meguro A."/>
            <person name="Negishi M."/>
            <person name="Ohta I."/>
            <person name="Ohta T."/>
            <person name="Okamoto M."/>
            <person name="Ono N."/>
            <person name="Saji S."/>
            <person name="Sakaguchi M."/>
            <person name="Sakai K."/>
            <person name="Shibata M."/>
            <person name="Shimokawa T."/>
            <person name="Song J."/>
            <person name="Takazaki Y."/>
            <person name="Terasawa K."/>
            <person name="Tsugane M."/>
            <person name="Tsuji K."/>
            <person name="Ueda S."/>
            <person name="Waki K."/>
            <person name="Yamagata H."/>
            <person name="Yamamoto M."/>
            <person name="Yamamoto S."/>
            <person name="Yamane H."/>
            <person name="Yoshiki S."/>
            <person name="Yoshihara R."/>
            <person name="Yukawa K."/>
            <person name="Zhong H."/>
            <person name="Yano M."/>
            <person name="Yuan Q."/>
            <person name="Ouyang S."/>
            <person name="Liu J."/>
            <person name="Jones K.M."/>
            <person name="Gansberger K."/>
            <person name="Moffat K."/>
            <person name="Hill J."/>
            <person name="Bera J."/>
            <person name="Fadrosh D."/>
            <person name="Jin S."/>
            <person name="Johri S."/>
            <person name="Kim M."/>
            <person name="Overton L."/>
            <person name="Reardon M."/>
            <person name="Tsitrin T."/>
            <person name="Vuong H."/>
            <person name="Weaver B."/>
            <person name="Ciecko A."/>
            <person name="Tallon L."/>
            <person name="Jackson J."/>
            <person name="Pai G."/>
            <person name="Aken S.V."/>
            <person name="Utterback T."/>
            <person name="Reidmuller S."/>
            <person name="Feldblyum T."/>
            <person name="Hsiao J."/>
            <person name="Zismann V."/>
            <person name="Iobst S."/>
            <person name="de Vazeille A.R."/>
            <person name="Buell C.R."/>
            <person name="Ying K."/>
            <person name="Li Y."/>
            <person name="Lu T."/>
            <person name="Huang Y."/>
            <person name="Zhao Q."/>
            <person name="Feng Q."/>
            <person name="Zhang L."/>
            <person name="Zhu J."/>
            <person name="Weng Q."/>
            <person name="Mu J."/>
            <person name="Lu Y."/>
            <person name="Fan D."/>
            <person name="Liu Y."/>
            <person name="Guan J."/>
            <person name="Zhang Y."/>
            <person name="Yu S."/>
            <person name="Liu X."/>
            <person name="Zhang Y."/>
            <person name="Hong G."/>
            <person name="Han B."/>
            <person name="Choisne N."/>
            <person name="Demange N."/>
            <person name="Orjeda G."/>
            <person name="Samain S."/>
            <person name="Cattolico L."/>
            <person name="Pelletier E."/>
            <person name="Couloux A."/>
            <person name="Segurens B."/>
            <person name="Wincker P."/>
            <person name="D'Hont A."/>
            <person name="Scarpelli C."/>
            <person name="Weissenbach J."/>
            <person name="Salanoubat M."/>
            <person name="Quetier F."/>
            <person name="Yu Y."/>
            <person name="Kim H.R."/>
            <person name="Rambo T."/>
            <person name="Currie J."/>
            <person name="Collura K."/>
            <person name="Luo M."/>
            <person name="Yang T."/>
            <person name="Ammiraju J.S.S."/>
            <person name="Engler F."/>
            <person name="Soderlund C."/>
            <person name="Wing R.A."/>
            <person name="Palmer L.E."/>
            <person name="de la Bastide M."/>
            <person name="Spiegel L."/>
            <person name="Nascimento L."/>
            <person name="Zutavern T."/>
            <person name="O'Shaughnessy A."/>
            <person name="Dike S."/>
            <person name="Dedhia N."/>
            <person name="Preston R."/>
            <person name="Balija V."/>
            <person name="McCombie W.R."/>
            <person name="Chow T."/>
            <person name="Chen H."/>
            <person name="Chung M."/>
            <person name="Chen C."/>
            <person name="Shaw J."/>
            <person name="Wu H."/>
            <person name="Hsiao K."/>
            <person name="Chao Y."/>
            <person name="Chu M."/>
            <person name="Cheng C."/>
            <person name="Hour A."/>
            <person name="Lee P."/>
            <person name="Lin S."/>
            <person name="Lin Y."/>
            <person name="Liou J."/>
            <person name="Liu S."/>
            <person name="Hsing Y."/>
            <person name="Raghuvanshi S."/>
            <person name="Mohanty A."/>
            <person name="Bharti A.K."/>
            <person name="Gaur A."/>
            <person name="Gupta V."/>
            <person name="Kumar D."/>
            <person name="Ravi V."/>
            <person name="Vij S."/>
            <person name="Kapur A."/>
            <person name="Khurana P."/>
            <person name="Khurana P."/>
            <person name="Khurana J.P."/>
            <person name="Tyagi A.K."/>
            <person name="Gaikwad K."/>
            <person name="Singh A."/>
            <person name="Dalal V."/>
            <person name="Srivastava S."/>
            <person name="Dixit A."/>
            <person name="Pal A.K."/>
            <person name="Ghazi I.A."/>
            <person name="Yadav M."/>
            <person name="Pandit A."/>
            <person name="Bhargava A."/>
            <person name="Sureshbabu K."/>
            <person name="Batra K."/>
            <person name="Sharma T.R."/>
            <person name="Mohapatra T."/>
            <person name="Singh N.K."/>
            <person name="Messing J."/>
            <person name="Nelson A.B."/>
            <person name="Fuks G."/>
            <person name="Kavchok S."/>
            <person name="Keizer G."/>
            <person name="Linton E."/>
            <person name="Llaca V."/>
            <person name="Song R."/>
            <person name="Tanyolac B."/>
            <person name="Young S."/>
            <person name="Ho-Il K."/>
            <person name="Hahn J.H."/>
            <person name="Sangsakoo G."/>
            <person name="Vanavichit A."/>
            <person name="de Mattos Luiz.A.T."/>
            <person name="Zimmer P.D."/>
            <person name="Malone G."/>
            <person name="Dellagostin O."/>
            <person name="de Oliveira A.C."/>
            <person name="Bevan M."/>
            <person name="Bancroft I."/>
            <person name="Minx P."/>
            <person name="Cordum H."/>
            <person name="Wilson R."/>
            <person name="Cheng Z."/>
            <person name="Jin W."/>
            <person name="Jiang J."/>
            <person name="Leong S.A."/>
            <person name="Iwama H."/>
            <person name="Gojobori T."/>
            <person name="Itoh T."/>
            <person name="Niimura Y."/>
            <person name="Fujii Y."/>
            <person name="Habara T."/>
            <person name="Sakai H."/>
            <person name="Sato Y."/>
            <person name="Wilson G."/>
            <person name="Kumar K."/>
            <person name="McCouch S."/>
            <person name="Juretic N."/>
            <person name="Hoen D."/>
            <person name="Wright S."/>
            <person name="Bruskiewich R."/>
            <person name="Bureau T."/>
            <person name="Miyao A."/>
            <person name="Hirochika H."/>
            <person name="Nishikawa T."/>
            <person name="Kadowaki K."/>
            <person name="Sugiura M."/>
            <person name="Burr B."/>
            <person name="Sasaki T."/>
        </authorList>
    </citation>
    <scope>NUCLEOTIDE SEQUENCE [LARGE SCALE GENOMIC DNA]</scope>
    <source>
        <strain evidence="2">cv. Nipponbare</strain>
    </source>
</reference>
<name>A0A0P0VQA9_ORYSJ</name>
<evidence type="ECO:0000313" key="1">
    <source>
        <dbReference type="EMBL" id="BAS81242.1"/>
    </source>
</evidence>